<protein>
    <submittedName>
        <fullName evidence="1">Uncharacterized protein</fullName>
    </submittedName>
</protein>
<sequence length="323" mass="37895">MSENAGNGYRYEYLGTHRVWARVQRLLPTRVWRWVRVFFKTAEIDQYGHTLPIERHRQLETNYIGRKHPQGEWIKLNCDGAYKESMGVAGCEGLFGECKWLEDKVYTSYSYTLGGACISSQNRLEDVGEEIYQIGDNKWEKITIPSGCPDFEPISDPNNNRLIGCFDKSIYAYNLTNEKWELLHKHIHGEDSLNNYVVMADQVVADNLILCFHSGDYDRNIFHSYNFQAYNIFTNKWLNVEWSSKFDYEIYFSNQSELVHLGNDKLCLAQSYQPYPDCKTVLMFLRFSVKRVEEDLVQLTPLSFHPIVMDDDIHCFLDTYIPF</sequence>
<accession>A0A2Z6M8V8</accession>
<reference evidence="2" key="1">
    <citation type="journal article" date="2017" name="Front. Plant Sci.">
        <title>Climate Clever Clovers: New Paradigm to Reduce the Environmental Footprint of Ruminants by Breeding Low Methanogenic Forages Utilizing Haplotype Variation.</title>
        <authorList>
            <person name="Kaur P."/>
            <person name="Appels R."/>
            <person name="Bayer P.E."/>
            <person name="Keeble-Gagnere G."/>
            <person name="Wang J."/>
            <person name="Hirakawa H."/>
            <person name="Shirasawa K."/>
            <person name="Vercoe P."/>
            <person name="Stefanova K."/>
            <person name="Durmic Z."/>
            <person name="Nichols P."/>
            <person name="Revell C."/>
            <person name="Isobe S.N."/>
            <person name="Edwards D."/>
            <person name="Erskine W."/>
        </authorList>
    </citation>
    <scope>NUCLEOTIDE SEQUENCE [LARGE SCALE GENOMIC DNA]</scope>
    <source>
        <strain evidence="2">cv. Daliak</strain>
    </source>
</reference>
<dbReference type="SUPFAM" id="SSF50965">
    <property type="entry name" value="Galactose oxidase, central domain"/>
    <property type="match status" value="1"/>
</dbReference>
<dbReference type="InterPro" id="IPR011043">
    <property type="entry name" value="Gal_Oxase/kelch_b-propeller"/>
</dbReference>
<dbReference type="OrthoDB" id="10467045at2759"/>
<dbReference type="AlphaFoldDB" id="A0A2Z6M8V8"/>
<keyword evidence="2" id="KW-1185">Reference proteome</keyword>
<organism evidence="1 2">
    <name type="scientific">Trifolium subterraneum</name>
    <name type="common">Subterranean clover</name>
    <dbReference type="NCBI Taxonomy" id="3900"/>
    <lineage>
        <taxon>Eukaryota</taxon>
        <taxon>Viridiplantae</taxon>
        <taxon>Streptophyta</taxon>
        <taxon>Embryophyta</taxon>
        <taxon>Tracheophyta</taxon>
        <taxon>Spermatophyta</taxon>
        <taxon>Magnoliopsida</taxon>
        <taxon>eudicotyledons</taxon>
        <taxon>Gunneridae</taxon>
        <taxon>Pentapetalae</taxon>
        <taxon>rosids</taxon>
        <taxon>fabids</taxon>
        <taxon>Fabales</taxon>
        <taxon>Fabaceae</taxon>
        <taxon>Papilionoideae</taxon>
        <taxon>50 kb inversion clade</taxon>
        <taxon>NPAAA clade</taxon>
        <taxon>Hologalegina</taxon>
        <taxon>IRL clade</taxon>
        <taxon>Trifolieae</taxon>
        <taxon>Trifolium</taxon>
    </lineage>
</organism>
<proteinExistence type="predicted"/>
<evidence type="ECO:0000313" key="2">
    <source>
        <dbReference type="Proteomes" id="UP000242715"/>
    </source>
</evidence>
<name>A0A2Z6M8V8_TRISU</name>
<dbReference type="EMBL" id="DF973239">
    <property type="protein sequence ID" value="GAU21862.1"/>
    <property type="molecule type" value="Genomic_DNA"/>
</dbReference>
<dbReference type="Proteomes" id="UP000242715">
    <property type="component" value="Unassembled WGS sequence"/>
</dbReference>
<evidence type="ECO:0000313" key="1">
    <source>
        <dbReference type="EMBL" id="GAU21862.1"/>
    </source>
</evidence>
<gene>
    <name evidence="1" type="ORF">TSUD_33590</name>
</gene>